<dbReference type="InterPro" id="IPR017441">
    <property type="entry name" value="Protein_kinase_ATP_BS"/>
</dbReference>
<dbReference type="PROSITE" id="PS50011">
    <property type="entry name" value="PROTEIN_KINASE_DOM"/>
    <property type="match status" value="1"/>
</dbReference>
<evidence type="ECO:0000256" key="3">
    <source>
        <dbReference type="ARBA" id="ARBA00022777"/>
    </source>
</evidence>
<evidence type="ECO:0000256" key="2">
    <source>
        <dbReference type="ARBA" id="ARBA00022741"/>
    </source>
</evidence>
<dbReference type="PROSITE" id="PS00107">
    <property type="entry name" value="PROTEIN_KINASE_ATP"/>
    <property type="match status" value="1"/>
</dbReference>
<keyword evidence="2 5" id="KW-0547">Nucleotide-binding</keyword>
<accession>A0A8J7QGQ7</accession>
<keyword evidence="4 5" id="KW-0067">ATP-binding</keyword>
<organism evidence="7 8">
    <name type="scientific">Acanthopleuribacter pedis</name>
    <dbReference type="NCBI Taxonomy" id="442870"/>
    <lineage>
        <taxon>Bacteria</taxon>
        <taxon>Pseudomonadati</taxon>
        <taxon>Acidobacteriota</taxon>
        <taxon>Holophagae</taxon>
        <taxon>Acanthopleuribacterales</taxon>
        <taxon>Acanthopleuribacteraceae</taxon>
        <taxon>Acanthopleuribacter</taxon>
    </lineage>
</organism>
<dbReference type="SUPFAM" id="SSF48452">
    <property type="entry name" value="TPR-like"/>
    <property type="match status" value="1"/>
</dbReference>
<dbReference type="EMBL" id="JAFREP010000015">
    <property type="protein sequence ID" value="MBO1320051.1"/>
    <property type="molecule type" value="Genomic_DNA"/>
</dbReference>
<evidence type="ECO:0000256" key="1">
    <source>
        <dbReference type="ARBA" id="ARBA00022679"/>
    </source>
</evidence>
<dbReference type="InterPro" id="IPR000719">
    <property type="entry name" value="Prot_kinase_dom"/>
</dbReference>
<feature type="binding site" evidence="5">
    <location>
        <position position="45"/>
    </location>
    <ligand>
        <name>ATP</name>
        <dbReference type="ChEBI" id="CHEBI:30616"/>
    </ligand>
</feature>
<dbReference type="Gene3D" id="3.30.200.20">
    <property type="entry name" value="Phosphorylase Kinase, domain 1"/>
    <property type="match status" value="1"/>
</dbReference>
<gene>
    <name evidence="7" type="ORF">J3U88_16370</name>
</gene>
<dbReference type="PROSITE" id="PS00108">
    <property type="entry name" value="PROTEIN_KINASE_ST"/>
    <property type="match status" value="1"/>
</dbReference>
<proteinExistence type="predicted"/>
<keyword evidence="8" id="KW-1185">Reference proteome</keyword>
<comment type="caution">
    <text evidence="7">The sequence shown here is derived from an EMBL/GenBank/DDBJ whole genome shotgun (WGS) entry which is preliminary data.</text>
</comment>
<dbReference type="Pfam" id="PF00069">
    <property type="entry name" value="Pkinase"/>
    <property type="match status" value="1"/>
</dbReference>
<evidence type="ECO:0000259" key="6">
    <source>
        <dbReference type="PROSITE" id="PS50011"/>
    </source>
</evidence>
<dbReference type="AlphaFoldDB" id="A0A8J7QGQ7"/>
<dbReference type="InterPro" id="IPR008271">
    <property type="entry name" value="Ser/Thr_kinase_AS"/>
</dbReference>
<dbReference type="Gene3D" id="1.25.40.10">
    <property type="entry name" value="Tetratricopeptide repeat domain"/>
    <property type="match status" value="1"/>
</dbReference>
<dbReference type="PANTHER" id="PTHR43289:SF6">
    <property type="entry name" value="SERINE_THREONINE-PROTEIN KINASE NEKL-3"/>
    <property type="match status" value="1"/>
</dbReference>
<name>A0A8J7QGQ7_9BACT</name>
<dbReference type="Gene3D" id="1.10.510.10">
    <property type="entry name" value="Transferase(Phosphotransferase) domain 1"/>
    <property type="match status" value="1"/>
</dbReference>
<keyword evidence="3 7" id="KW-0418">Kinase</keyword>
<reference evidence="7" key="1">
    <citation type="submission" date="2021-03" db="EMBL/GenBank/DDBJ databases">
        <authorList>
            <person name="Wang G."/>
        </authorList>
    </citation>
    <scope>NUCLEOTIDE SEQUENCE</scope>
    <source>
        <strain evidence="7">KCTC 12899</strain>
    </source>
</reference>
<dbReference type="GO" id="GO:0005524">
    <property type="term" value="F:ATP binding"/>
    <property type="evidence" value="ECO:0007669"/>
    <property type="project" value="UniProtKB-UniRule"/>
</dbReference>
<feature type="domain" description="Protein kinase" evidence="6">
    <location>
        <begin position="8"/>
        <end position="263"/>
    </location>
</feature>
<dbReference type="RefSeq" id="WP_207860004.1">
    <property type="nucleotide sequence ID" value="NZ_JAFREP010000015.1"/>
</dbReference>
<dbReference type="InterPro" id="IPR011990">
    <property type="entry name" value="TPR-like_helical_dom_sf"/>
</dbReference>
<dbReference type="SMART" id="SM00220">
    <property type="entry name" value="S_TKc"/>
    <property type="match status" value="1"/>
</dbReference>
<evidence type="ECO:0000313" key="7">
    <source>
        <dbReference type="EMBL" id="MBO1320051.1"/>
    </source>
</evidence>
<evidence type="ECO:0000313" key="8">
    <source>
        <dbReference type="Proteomes" id="UP000664417"/>
    </source>
</evidence>
<evidence type="ECO:0000256" key="4">
    <source>
        <dbReference type="ARBA" id="ARBA00022840"/>
    </source>
</evidence>
<dbReference type="SUPFAM" id="SSF56112">
    <property type="entry name" value="Protein kinase-like (PK-like)"/>
    <property type="match status" value="1"/>
</dbReference>
<protein>
    <submittedName>
        <fullName evidence="7">Protein kinase</fullName>
    </submittedName>
</protein>
<dbReference type="GO" id="GO:0004674">
    <property type="term" value="F:protein serine/threonine kinase activity"/>
    <property type="evidence" value="ECO:0007669"/>
    <property type="project" value="TreeGrafter"/>
</dbReference>
<evidence type="ECO:0000256" key="5">
    <source>
        <dbReference type="PROSITE-ProRule" id="PRU10141"/>
    </source>
</evidence>
<keyword evidence="1" id="KW-0808">Transferase</keyword>
<dbReference type="PANTHER" id="PTHR43289">
    <property type="entry name" value="MITOGEN-ACTIVATED PROTEIN KINASE KINASE KINASE 20-RELATED"/>
    <property type="match status" value="1"/>
</dbReference>
<dbReference type="CDD" id="cd14014">
    <property type="entry name" value="STKc_PknB_like"/>
    <property type="match status" value="1"/>
</dbReference>
<sequence length="413" mass="46823">MIKTLGKYDIIEVLGRGSMGVVYKAIDPRIGKVAAVKTMNQRILKDPALQERFYREGAILGQLQHRNIINVYNVGVDGDICYIAMEYLEGISLEQLLKKEKRISPTRAVDLVRQVCEGVSAAHRQSIIHRDLKPANIYICDDDHVKVLDFGVASFQDSRLTNSGVMLGTINYMAPEQITGVKVDYRSDIFSVGVILYELLSGVNPFLGRNISQTMVRLVNENPLPIPGLPGPLQNVLNQALVKEREKRYRGSKLMGADLEQVLRKVNLPDEPYQLPRENDGHAEMVRKMLEMRIETIRRHIKAEDFDLAEEHIRQLKRVEGESEAVVGLRAELAQALEVQKQKKQFAIQLTLETLNKAGEHMARRHYVLAVELCDKVLKLNPRHQDALAIRANALKKMGQFLEKAKNKEEVCF</sequence>
<dbReference type="Proteomes" id="UP000664417">
    <property type="component" value="Unassembled WGS sequence"/>
</dbReference>
<dbReference type="InterPro" id="IPR011009">
    <property type="entry name" value="Kinase-like_dom_sf"/>
</dbReference>